<keyword evidence="4" id="KW-0963">Cytoplasm</keyword>
<dbReference type="PRINTS" id="PR00109">
    <property type="entry name" value="TYRKINASE"/>
</dbReference>
<feature type="domain" description="Protein kinase" evidence="24">
    <location>
        <begin position="1232"/>
        <end position="1505"/>
    </location>
</feature>
<dbReference type="Pfam" id="PF18379">
    <property type="entry name" value="FERM_F1"/>
    <property type="match status" value="1"/>
</dbReference>
<dbReference type="GO" id="GO:0030154">
    <property type="term" value="P:cell differentiation"/>
    <property type="evidence" value="ECO:0007669"/>
    <property type="project" value="TreeGrafter"/>
</dbReference>
<dbReference type="Gene3D" id="1.20.58.610">
    <property type="entry name" value="Cdc37, Hsp90 binding domain"/>
    <property type="match status" value="1"/>
</dbReference>
<keyword evidence="5" id="KW-0597">Phosphoprotein</keyword>
<dbReference type="Pfam" id="PF08564">
    <property type="entry name" value="CDC37_C"/>
    <property type="match status" value="1"/>
</dbReference>
<evidence type="ECO:0000256" key="17">
    <source>
        <dbReference type="ARBA" id="ARBA00023170"/>
    </source>
</evidence>
<dbReference type="GO" id="GO:0035556">
    <property type="term" value="P:intracellular signal transduction"/>
    <property type="evidence" value="ECO:0007669"/>
    <property type="project" value="InterPro"/>
</dbReference>
<dbReference type="PROSITE" id="PS00107">
    <property type="entry name" value="PROTEIN_KINASE_ATP"/>
    <property type="match status" value="1"/>
</dbReference>
<evidence type="ECO:0000256" key="21">
    <source>
        <dbReference type="SAM" id="Coils"/>
    </source>
</evidence>
<dbReference type="SUPFAM" id="SSF55550">
    <property type="entry name" value="SH2 domain"/>
    <property type="match status" value="1"/>
</dbReference>
<evidence type="ECO:0000256" key="20">
    <source>
        <dbReference type="PROSITE-ProRule" id="PRU10141"/>
    </source>
</evidence>
<dbReference type="GO" id="GO:0005131">
    <property type="term" value="F:growth hormone receptor binding"/>
    <property type="evidence" value="ECO:0007669"/>
    <property type="project" value="TreeGrafter"/>
</dbReference>
<dbReference type="PROSITE" id="PS50057">
    <property type="entry name" value="FERM_3"/>
    <property type="match status" value="1"/>
</dbReference>
<dbReference type="Pfam" id="PF08565">
    <property type="entry name" value="CDC37_M"/>
    <property type="match status" value="1"/>
</dbReference>
<keyword evidence="16" id="KW-1015">Disulfide bond</keyword>
<evidence type="ECO:0000256" key="13">
    <source>
        <dbReference type="ARBA" id="ARBA00022999"/>
    </source>
</evidence>
<dbReference type="InterPro" id="IPR051286">
    <property type="entry name" value="JAK"/>
</dbReference>
<name>A0A5C6NT12_9TELE</name>
<comment type="similarity">
    <text evidence="3">Belongs to the CDC37 family.</text>
</comment>
<protein>
    <submittedName>
        <fullName evidence="27">Non-receptor tyrosine-protein kinase TYK2</fullName>
    </submittedName>
</protein>
<dbReference type="PROSITE" id="PS50835">
    <property type="entry name" value="IG_LIKE"/>
    <property type="match status" value="2"/>
</dbReference>
<dbReference type="Gene3D" id="6.10.140.250">
    <property type="match status" value="1"/>
</dbReference>
<dbReference type="PANTHER" id="PTHR45807:SF6">
    <property type="entry name" value="NON-RECEPTOR TYROSINE-PROTEIN KINASE TYK2"/>
    <property type="match status" value="1"/>
</dbReference>
<dbReference type="SMART" id="SM01071">
    <property type="entry name" value="CDC37_N"/>
    <property type="match status" value="1"/>
</dbReference>
<dbReference type="PROSITE" id="PS50011">
    <property type="entry name" value="PROTEIN_KINASE_DOM"/>
    <property type="match status" value="2"/>
</dbReference>
<keyword evidence="7" id="KW-0812">Transmembrane</keyword>
<dbReference type="InterPro" id="IPR036179">
    <property type="entry name" value="Ig-like_dom_sf"/>
</dbReference>
<dbReference type="InterPro" id="IPR017441">
    <property type="entry name" value="Protein_kinase_ATP_BS"/>
</dbReference>
<dbReference type="GO" id="GO:0019221">
    <property type="term" value="P:cytokine-mediated signaling pathway"/>
    <property type="evidence" value="ECO:0007669"/>
    <property type="project" value="TreeGrafter"/>
</dbReference>
<dbReference type="SMART" id="SM00295">
    <property type="entry name" value="B41"/>
    <property type="match status" value="1"/>
</dbReference>
<dbReference type="GO" id="GO:0005524">
    <property type="term" value="F:ATP binding"/>
    <property type="evidence" value="ECO:0007669"/>
    <property type="project" value="UniProtKB-UniRule"/>
</dbReference>
<evidence type="ECO:0000256" key="18">
    <source>
        <dbReference type="ARBA" id="ARBA00023180"/>
    </source>
</evidence>
<keyword evidence="10 27" id="KW-0418">Kinase</keyword>
<dbReference type="Pfam" id="PF13895">
    <property type="entry name" value="Ig_2"/>
    <property type="match status" value="1"/>
</dbReference>
<keyword evidence="28" id="KW-1185">Reference proteome</keyword>
<feature type="coiled-coil region" evidence="21">
    <location>
        <begin position="353"/>
        <end position="420"/>
    </location>
</feature>
<dbReference type="Pfam" id="PF18377">
    <property type="entry name" value="FERM_F2"/>
    <property type="match status" value="1"/>
</dbReference>
<dbReference type="GO" id="GO:0016020">
    <property type="term" value="C:membrane"/>
    <property type="evidence" value="ECO:0007669"/>
    <property type="project" value="UniProtKB-SubCell"/>
</dbReference>
<dbReference type="GO" id="GO:0060397">
    <property type="term" value="P:growth hormone receptor signaling pathway via JAK-STAT"/>
    <property type="evidence" value="ECO:0007669"/>
    <property type="project" value="TreeGrafter"/>
</dbReference>
<evidence type="ECO:0000256" key="10">
    <source>
        <dbReference type="ARBA" id="ARBA00022777"/>
    </source>
</evidence>
<dbReference type="FunFam" id="1.20.58.610:FF:000001">
    <property type="entry name" value="Hsp90 co-chaperone Cdc37-like 1"/>
    <property type="match status" value="1"/>
</dbReference>
<feature type="domain" description="Ig-like" evidence="26">
    <location>
        <begin position="109"/>
        <end position="208"/>
    </location>
</feature>
<dbReference type="InterPro" id="IPR041046">
    <property type="entry name" value="FERM_F2"/>
</dbReference>
<sequence length="1820" mass="206595">MENLFLRGIVTFCMLYSVSGEGCSLVIKPARVVVGFGQPVSVSCEATRPVRVLGWESSISAAHTQKDLSVQWTVSSLIDWIEEPICYGVFFTAPRQCEEKLNLVLYKTPDSVSIRPVNHTGPMVEGKEYQLLCEVQNVAPVQYLSLRWYRGQSEVYNHTFADLTSASPVQVSSVLVVVPTRAQNGAQYRCVAVLELGPEGPQPPPTLTSEPLNTSVYFPPTFYNPEPEVLGLIVGAELTLNCTAVGNPAPVYSWQSSHSIKETLEDKAVLISSSLLPGTYTCTASNTLEKKSKMFIIKAKNEGIMSRIDYSVWDHIEVSDDEDETHPNIDTPSLFRWRHQARVERMEDFKKKGEDINKGLQECKRKLAEAQKKVRELSISAAGDAKTELTKAQAEEKKLKKEERELVKKMEEHNHEEKKMPWNVDTLSKEGFSKSIVNVKADSAEDTEEEKEKKHKTFVEKYEKQIKHFGMLRRWNDSQKYLSDNPDLVCEETANYLVIMCIDLEVEEKRALMEQVAHQTIVMQFILELAKSLKVDPRGCFRQFFEKIKTSDQQYQDAFNDELESFKGRVRDRAKIRIEKAMKEYEEEERQKRLGPGGLDPVEVYESLPPEMQKCFDDKDIQMLQDVIAKMDPTEAKAHMKRCIESGLWVPNSKTDESDEKEDEGTYAEVKEEQEEAKKEVGHRNMSRSSSKRSKGDLFPGTVQPPRCKGIHVYLFCTKEGGTYLSHTSGDVTAEELCFLAAKAVGITPLCHVLFALYNPLATCWYSPSHTFTTEVHSTLVLHYCMRYYFRNWHGLNENEPTVSRYPLKSKTEKELLSLFDVRSLDYLFSQAKYEFVNKIVHMEDMKTEEEISSFKNESLGMAVLHMSHQALQTGSTLQEVAKKHSYLDCIPKCFAKHISKDNFLTKIRIRRVFADFVQTFQEHTVENGRLDTQKIMYKYISTLERLEPNFGIEIFHVSHLNLRETWEESGSLPNKTHPQCDCKAPATHEIMVNGNKGISWRISTQKAQSPQPDTPNDWTAFCDFPEIAHIAITETNVCISTQDNHCMEVQMSSTQEAHSFISLLDGYYRLTADAHNYLCHDLAPPRVLLNEANGLHGPMHGCFALQKLKKEAAEEGAYLICWSAVNYENLVLIVHNKNKNGSAQNHKQFQIKLKGSKFCLDGWDLQYSSVRELMDSLKNFVLMSGSESFTVKKCCLPRHGELSNLLVMRTPFQPSSKTSRVQVPYIPDKDLVQGQHLGSGTITNIYRGLLLVHGGGDNGEEDKFNNNASSQTEIPVVLKILNPNHDELSLTFIESVGTMSQVSHRHLVHVHGLSVKEHQHIMVEDFVKFGPLDVFLHKEKASISDRWKFIVAIQLASALSYLENKQLIHGNVCARNILLARCGLDTGTAPFIKLSDPGIPISALEREERLERIPWIAPECIDGGESNQSATDQWSFGATFLEICYNGTLPISTSSEKERFYQQKGRLPVLSSQEVSNFINTCLAYDPMDRPSFCIVLRELSEFMNKNLDISPSETLPDTGQGVFNKRFLKEIEDLGEGNFGKVTLCLYDPANDGSGEHVAVKALKQENGNIAGWIKEIDVLKSLDHCNIVKYKGCCSERGGQGLQLIMEFLPQGSLAKYLPKHKPHQSQLLIFAQQICQGMDYLHSKRYVHRDLAARNILLDRNTQVKIGDFGLTKCIPEGASYYRVSENEDSPVYWFAVECLKDNKFSFASDVWAFGVTLYEIFSYCNSKQSPPKKFNEMLEKSSKMSQMLLISLLEKQKRLPCPKNCPLEVRMIMERCWATEPQQRPAFISLIEKFGDMCRKHEGNSCRNSSLAQVC</sequence>
<evidence type="ECO:0000259" key="24">
    <source>
        <dbReference type="PROSITE" id="PS50011"/>
    </source>
</evidence>
<dbReference type="Pfam" id="PF07714">
    <property type="entry name" value="PK_Tyr_Ser-Thr"/>
    <property type="match status" value="2"/>
</dbReference>
<dbReference type="InterPro" id="IPR008266">
    <property type="entry name" value="Tyr_kinase_AS"/>
</dbReference>
<dbReference type="InterPro" id="IPR020635">
    <property type="entry name" value="Tyr_kinase_cat_dom"/>
</dbReference>
<evidence type="ECO:0000256" key="12">
    <source>
        <dbReference type="ARBA" id="ARBA00022989"/>
    </source>
</evidence>
<dbReference type="InterPro" id="IPR036860">
    <property type="entry name" value="SH2_dom_sf"/>
</dbReference>
<dbReference type="InterPro" id="IPR007110">
    <property type="entry name" value="Ig-like_dom"/>
</dbReference>
<evidence type="ECO:0000256" key="22">
    <source>
        <dbReference type="SAM" id="MobiDB-lite"/>
    </source>
</evidence>
<evidence type="ECO:0000256" key="11">
    <source>
        <dbReference type="ARBA" id="ARBA00022840"/>
    </source>
</evidence>
<feature type="domain" description="FERM" evidence="25">
    <location>
        <begin position="709"/>
        <end position="1076"/>
    </location>
</feature>
<dbReference type="InterPro" id="IPR041155">
    <property type="entry name" value="FERM_F1"/>
</dbReference>
<comment type="caution">
    <text evidence="27">The sequence shown here is derived from an EMBL/GenBank/DDBJ whole genome shotgun (WGS) entry which is preliminary data.</text>
</comment>
<keyword evidence="8" id="KW-0677">Repeat</keyword>
<dbReference type="SUPFAM" id="SSF101391">
    <property type="entry name" value="Hsp90 co-chaperone CDC37"/>
    <property type="match status" value="1"/>
</dbReference>
<keyword evidence="18" id="KW-0325">Glycoprotein</keyword>
<dbReference type="SMART" id="SM00252">
    <property type="entry name" value="SH2"/>
    <property type="match status" value="1"/>
</dbReference>
<reference evidence="27 28" key="1">
    <citation type="submission" date="2019-04" db="EMBL/GenBank/DDBJ databases">
        <title>Chromosome genome assembly for Takifugu flavidus.</title>
        <authorList>
            <person name="Xiao S."/>
        </authorList>
    </citation>
    <scope>NUCLEOTIDE SEQUENCE [LARGE SCALE GENOMIC DNA]</scope>
    <source>
        <strain evidence="27">HTHZ2018</strain>
        <tissue evidence="27">Muscle</tissue>
    </source>
</reference>
<evidence type="ECO:0000256" key="7">
    <source>
        <dbReference type="ARBA" id="ARBA00022692"/>
    </source>
</evidence>
<dbReference type="Pfam" id="PF21990">
    <property type="entry name" value="SH2_1"/>
    <property type="match status" value="1"/>
</dbReference>
<evidence type="ECO:0000256" key="9">
    <source>
        <dbReference type="ARBA" id="ARBA00022741"/>
    </source>
</evidence>
<keyword evidence="6" id="KW-0808">Transferase</keyword>
<dbReference type="InterPro" id="IPR013855">
    <property type="entry name" value="Cdc37_N_dom"/>
</dbReference>
<feature type="signal peptide" evidence="23">
    <location>
        <begin position="1"/>
        <end position="20"/>
    </location>
</feature>
<dbReference type="SMART" id="SM01070">
    <property type="entry name" value="CDC37_M"/>
    <property type="match status" value="1"/>
</dbReference>
<dbReference type="SMART" id="SM01069">
    <property type="entry name" value="CDC37_C"/>
    <property type="match status" value="1"/>
</dbReference>
<evidence type="ECO:0000259" key="26">
    <source>
        <dbReference type="PROSITE" id="PS50835"/>
    </source>
</evidence>
<evidence type="ECO:0000256" key="19">
    <source>
        <dbReference type="ARBA" id="ARBA00051245"/>
    </source>
</evidence>
<proteinExistence type="inferred from homology"/>
<dbReference type="InterPro" id="IPR019749">
    <property type="entry name" value="Band_41_domain"/>
</dbReference>
<comment type="catalytic activity">
    <reaction evidence="19">
        <text>L-tyrosyl-[protein] + ATP = O-phospho-L-tyrosyl-[protein] + ADP + H(+)</text>
        <dbReference type="Rhea" id="RHEA:10596"/>
        <dbReference type="Rhea" id="RHEA-COMP:10136"/>
        <dbReference type="Rhea" id="RHEA-COMP:20101"/>
        <dbReference type="ChEBI" id="CHEBI:15378"/>
        <dbReference type="ChEBI" id="CHEBI:30616"/>
        <dbReference type="ChEBI" id="CHEBI:46858"/>
        <dbReference type="ChEBI" id="CHEBI:61978"/>
        <dbReference type="ChEBI" id="CHEBI:456216"/>
        <dbReference type="EC" id="2.7.10.2"/>
    </reaction>
</comment>
<dbReference type="InterPro" id="IPR000980">
    <property type="entry name" value="SH2"/>
</dbReference>
<dbReference type="InterPro" id="IPR016251">
    <property type="entry name" value="Tyr_kinase_non-rcpt_Jak/Tyk2"/>
</dbReference>
<evidence type="ECO:0000259" key="25">
    <source>
        <dbReference type="PROSITE" id="PS50057"/>
    </source>
</evidence>
<feature type="compositionally biased region" description="Acidic residues" evidence="22">
    <location>
        <begin position="657"/>
        <end position="666"/>
    </location>
</feature>
<keyword evidence="12" id="KW-1133">Transmembrane helix</keyword>
<keyword evidence="17 27" id="KW-0675">Receptor</keyword>
<dbReference type="Gene3D" id="3.30.200.20">
    <property type="entry name" value="Phosphorylase Kinase, domain 1"/>
    <property type="match status" value="2"/>
</dbReference>
<dbReference type="SUPFAM" id="SSF56112">
    <property type="entry name" value="Protein kinase-like (PK-like)"/>
    <property type="match status" value="2"/>
</dbReference>
<dbReference type="InterPro" id="IPR041381">
    <property type="entry name" value="JAK1-3/TYK2_PHL_dom"/>
</dbReference>
<keyword evidence="14" id="KW-0472">Membrane</keyword>
<evidence type="ECO:0000256" key="8">
    <source>
        <dbReference type="ARBA" id="ARBA00022737"/>
    </source>
</evidence>
<keyword evidence="13" id="KW-0727">SH2 domain</keyword>
<evidence type="ECO:0000256" key="2">
    <source>
        <dbReference type="ARBA" id="ARBA00004496"/>
    </source>
</evidence>
<dbReference type="GO" id="GO:0005829">
    <property type="term" value="C:cytosol"/>
    <property type="evidence" value="ECO:0007669"/>
    <property type="project" value="TreeGrafter"/>
</dbReference>
<evidence type="ECO:0000256" key="1">
    <source>
        <dbReference type="ARBA" id="ARBA00004479"/>
    </source>
</evidence>
<dbReference type="InterPro" id="IPR013783">
    <property type="entry name" value="Ig-like_fold"/>
</dbReference>
<dbReference type="SUPFAM" id="SSF48726">
    <property type="entry name" value="Immunoglobulin"/>
    <property type="match status" value="2"/>
</dbReference>
<evidence type="ECO:0000313" key="28">
    <source>
        <dbReference type="Proteomes" id="UP000324091"/>
    </source>
</evidence>
<dbReference type="GO" id="GO:0004715">
    <property type="term" value="F:non-membrane spanning protein tyrosine kinase activity"/>
    <property type="evidence" value="ECO:0007669"/>
    <property type="project" value="UniProtKB-EC"/>
</dbReference>
<comment type="subcellular location">
    <subcellularLocation>
        <location evidence="2">Cytoplasm</location>
    </subcellularLocation>
    <subcellularLocation>
        <location evidence="1">Membrane</location>
        <topology evidence="1">Single-pass type I membrane protein</topology>
    </subcellularLocation>
</comment>
<dbReference type="EMBL" id="RHFK02000010">
    <property type="protein sequence ID" value="TWW70135.1"/>
    <property type="molecule type" value="Genomic_DNA"/>
</dbReference>
<dbReference type="PROSITE" id="PS00109">
    <property type="entry name" value="PROTEIN_KINASE_TYR"/>
    <property type="match status" value="1"/>
</dbReference>
<evidence type="ECO:0000256" key="23">
    <source>
        <dbReference type="SAM" id="SignalP"/>
    </source>
</evidence>
<dbReference type="InterPro" id="IPR038189">
    <property type="entry name" value="Cdc37_Hsp90-bd_sf"/>
</dbReference>
<evidence type="ECO:0000256" key="3">
    <source>
        <dbReference type="ARBA" id="ARBA00006222"/>
    </source>
</evidence>
<feature type="binding site" evidence="20">
    <location>
        <position position="1563"/>
    </location>
    <ligand>
        <name>ATP</name>
        <dbReference type="ChEBI" id="CHEBI:30616"/>
    </ligand>
</feature>
<keyword evidence="15" id="KW-0829">Tyrosine-protein kinase</keyword>
<dbReference type="Pfam" id="PF17887">
    <property type="entry name" value="Jak1_Phl"/>
    <property type="match status" value="1"/>
</dbReference>
<dbReference type="Gene3D" id="1.10.510.10">
    <property type="entry name" value="Transferase(Phosphotransferase) domain 1"/>
    <property type="match status" value="2"/>
</dbReference>
<gene>
    <name evidence="27" type="ORF">D4764_18G0009410</name>
</gene>
<dbReference type="SUPFAM" id="SSF50729">
    <property type="entry name" value="PH domain-like"/>
    <property type="match status" value="1"/>
</dbReference>
<feature type="region of interest" description="Disordered" evidence="22">
    <location>
        <begin position="650"/>
        <end position="702"/>
    </location>
</feature>
<organism evidence="27 28">
    <name type="scientific">Takifugu flavidus</name>
    <name type="common">sansaifugu</name>
    <dbReference type="NCBI Taxonomy" id="433684"/>
    <lineage>
        <taxon>Eukaryota</taxon>
        <taxon>Metazoa</taxon>
        <taxon>Chordata</taxon>
        <taxon>Craniata</taxon>
        <taxon>Vertebrata</taxon>
        <taxon>Euteleostomi</taxon>
        <taxon>Actinopterygii</taxon>
        <taxon>Neopterygii</taxon>
        <taxon>Teleostei</taxon>
        <taxon>Neoteleostei</taxon>
        <taxon>Acanthomorphata</taxon>
        <taxon>Eupercaria</taxon>
        <taxon>Tetraodontiformes</taxon>
        <taxon>Tetradontoidea</taxon>
        <taxon>Tetraodontidae</taxon>
        <taxon>Takifugu</taxon>
    </lineage>
</organism>
<dbReference type="FunFam" id="1.10.510.10:FF:000114">
    <property type="entry name" value="Tyrosine-protein kinase JAK2"/>
    <property type="match status" value="1"/>
</dbReference>
<keyword evidence="11 20" id="KW-0067">ATP-binding</keyword>
<keyword evidence="21" id="KW-0175">Coiled coil</keyword>
<evidence type="ECO:0000256" key="4">
    <source>
        <dbReference type="ARBA" id="ARBA00022490"/>
    </source>
</evidence>
<evidence type="ECO:0000313" key="27">
    <source>
        <dbReference type="EMBL" id="TWW70135.1"/>
    </source>
</evidence>
<dbReference type="Proteomes" id="UP000324091">
    <property type="component" value="Chromosome 18"/>
</dbReference>
<evidence type="ECO:0000256" key="15">
    <source>
        <dbReference type="ARBA" id="ARBA00023137"/>
    </source>
</evidence>
<dbReference type="GO" id="GO:0019901">
    <property type="term" value="F:protein kinase binding"/>
    <property type="evidence" value="ECO:0007669"/>
    <property type="project" value="InterPro"/>
</dbReference>
<keyword evidence="23" id="KW-0732">Signal</keyword>
<keyword evidence="9 20" id="KW-0547">Nucleotide-binding</keyword>
<dbReference type="PRINTS" id="PR01823">
    <property type="entry name" value="JANUSKINASE"/>
</dbReference>
<dbReference type="InterPro" id="IPR013873">
    <property type="entry name" value="Cdc37_C"/>
</dbReference>
<dbReference type="InterPro" id="IPR000719">
    <property type="entry name" value="Prot_kinase_dom"/>
</dbReference>
<evidence type="ECO:0000256" key="14">
    <source>
        <dbReference type="ARBA" id="ARBA00023136"/>
    </source>
</evidence>
<feature type="domain" description="Protein kinase" evidence="24">
    <location>
        <begin position="1530"/>
        <end position="1809"/>
    </location>
</feature>
<dbReference type="Pfam" id="PF03234">
    <property type="entry name" value="CDC37_N"/>
    <property type="match status" value="1"/>
</dbReference>
<dbReference type="InterPro" id="IPR001245">
    <property type="entry name" value="Ser-Thr/Tyr_kinase_cat_dom"/>
</dbReference>
<dbReference type="InterPro" id="IPR011009">
    <property type="entry name" value="Kinase-like_dom_sf"/>
</dbReference>
<accession>A0A5C6NT12</accession>
<dbReference type="CDD" id="cd00096">
    <property type="entry name" value="Ig"/>
    <property type="match status" value="1"/>
</dbReference>
<dbReference type="PANTHER" id="PTHR45807">
    <property type="entry name" value="TYROSINE-PROTEIN KINASE HOPSCOTCH"/>
    <property type="match status" value="1"/>
</dbReference>
<evidence type="ECO:0000256" key="5">
    <source>
        <dbReference type="ARBA" id="ARBA00022553"/>
    </source>
</evidence>
<dbReference type="SMART" id="SM00219">
    <property type="entry name" value="TyrKc"/>
    <property type="match status" value="2"/>
</dbReference>
<dbReference type="InterPro" id="IPR013874">
    <property type="entry name" value="Cdc37_Hsp90-bd"/>
</dbReference>
<feature type="domain" description="Ig-like" evidence="26">
    <location>
        <begin position="220"/>
        <end position="293"/>
    </location>
</feature>
<evidence type="ECO:0000256" key="16">
    <source>
        <dbReference type="ARBA" id="ARBA00023157"/>
    </source>
</evidence>
<evidence type="ECO:0000256" key="6">
    <source>
        <dbReference type="ARBA" id="ARBA00022679"/>
    </source>
</evidence>
<dbReference type="InterPro" id="IPR000299">
    <property type="entry name" value="FERM_domain"/>
</dbReference>
<dbReference type="Gene3D" id="2.60.40.10">
    <property type="entry name" value="Immunoglobulins"/>
    <property type="match status" value="3"/>
</dbReference>
<feature type="chain" id="PRO_5022851705" evidence="23">
    <location>
        <begin position="21"/>
        <end position="1820"/>
    </location>
</feature>